<accession>A0ABW3CLM4</accession>
<reference evidence="3" key="1">
    <citation type="journal article" date="2019" name="Int. J. Syst. Evol. Microbiol.">
        <title>The Global Catalogue of Microorganisms (GCM) 10K type strain sequencing project: providing services to taxonomists for standard genome sequencing and annotation.</title>
        <authorList>
            <consortium name="The Broad Institute Genomics Platform"/>
            <consortium name="The Broad Institute Genome Sequencing Center for Infectious Disease"/>
            <person name="Wu L."/>
            <person name="Ma J."/>
        </authorList>
    </citation>
    <scope>NUCLEOTIDE SEQUENCE [LARGE SCALE GENOMIC DNA]</scope>
    <source>
        <strain evidence="3">JCM 31696</strain>
    </source>
</reference>
<dbReference type="InterPro" id="IPR037069">
    <property type="entry name" value="AcylCoA_DH/ox_N_sf"/>
</dbReference>
<dbReference type="SUPFAM" id="SSF56645">
    <property type="entry name" value="Acyl-CoA dehydrogenase NM domain-like"/>
    <property type="match status" value="1"/>
</dbReference>
<gene>
    <name evidence="2" type="ORF">ACFQ07_24470</name>
</gene>
<comment type="caution">
    <text evidence="2">The sequence shown here is derived from an EMBL/GenBank/DDBJ whole genome shotgun (WGS) entry which is preliminary data.</text>
</comment>
<dbReference type="InterPro" id="IPR013786">
    <property type="entry name" value="AcylCoA_DH/ox_N"/>
</dbReference>
<evidence type="ECO:0000313" key="2">
    <source>
        <dbReference type="EMBL" id="MFD0855419.1"/>
    </source>
</evidence>
<evidence type="ECO:0000313" key="3">
    <source>
        <dbReference type="Proteomes" id="UP001597083"/>
    </source>
</evidence>
<name>A0ABW3CLM4_9ACTN</name>
<evidence type="ECO:0000259" key="1">
    <source>
        <dbReference type="Pfam" id="PF02771"/>
    </source>
</evidence>
<dbReference type="InterPro" id="IPR009100">
    <property type="entry name" value="AcylCoA_DH/oxidase_NM_dom_sf"/>
</dbReference>
<dbReference type="Proteomes" id="UP001597083">
    <property type="component" value="Unassembled WGS sequence"/>
</dbReference>
<dbReference type="Pfam" id="PF02771">
    <property type="entry name" value="Acyl-CoA_dh_N"/>
    <property type="match status" value="1"/>
</dbReference>
<proteinExistence type="predicted"/>
<keyword evidence="3" id="KW-1185">Reference proteome</keyword>
<organism evidence="2 3">
    <name type="scientific">Actinomadura adrarensis</name>
    <dbReference type="NCBI Taxonomy" id="1819600"/>
    <lineage>
        <taxon>Bacteria</taxon>
        <taxon>Bacillati</taxon>
        <taxon>Actinomycetota</taxon>
        <taxon>Actinomycetes</taxon>
        <taxon>Streptosporangiales</taxon>
        <taxon>Thermomonosporaceae</taxon>
        <taxon>Actinomadura</taxon>
    </lineage>
</organism>
<dbReference type="EMBL" id="JBHTIR010003567">
    <property type="protein sequence ID" value="MFD0855419.1"/>
    <property type="molecule type" value="Genomic_DNA"/>
</dbReference>
<feature type="non-terminal residue" evidence="2">
    <location>
        <position position="76"/>
    </location>
</feature>
<sequence length="76" mass="8316">MGAGHLAKTIVIEELSRVSGAVGAIAQASQLGTAKIIHFGSERQKRAWSPRIARWKLPAHHRRHRPGGRGPRARHA</sequence>
<feature type="domain" description="Acyl-CoA dehydrogenase/oxidase N-terminal" evidence="1">
    <location>
        <begin position="2"/>
        <end position="54"/>
    </location>
</feature>
<dbReference type="Gene3D" id="1.10.540.10">
    <property type="entry name" value="Acyl-CoA dehydrogenase/oxidase, N-terminal domain"/>
    <property type="match status" value="1"/>
</dbReference>
<protein>
    <submittedName>
        <fullName evidence="2">Acyl-CoA dehydrogenase family protein</fullName>
    </submittedName>
</protein>